<evidence type="ECO:0000256" key="1">
    <source>
        <dbReference type="SAM" id="MobiDB-lite"/>
    </source>
</evidence>
<dbReference type="AlphaFoldDB" id="A0A9X9Y1I1"/>
<accession>A0A9X9Y1I1</accession>
<organism evidence="2 3">
    <name type="scientific">Bradyrhizobium barranii subsp. barranii</name>
    <dbReference type="NCBI Taxonomy" id="2823807"/>
    <lineage>
        <taxon>Bacteria</taxon>
        <taxon>Pseudomonadati</taxon>
        <taxon>Pseudomonadota</taxon>
        <taxon>Alphaproteobacteria</taxon>
        <taxon>Hyphomicrobiales</taxon>
        <taxon>Nitrobacteraceae</taxon>
        <taxon>Bradyrhizobium</taxon>
        <taxon>Bradyrhizobium barranii</taxon>
    </lineage>
</organism>
<sequence length="55" mass="6028">MDVQILSEGARNMAFEEDNERAAGDPKRDQDRDDAAGDKSQPERMPVHAGSSGIR</sequence>
<dbReference type="KEGG" id="bban:J4G43_005590"/>
<dbReference type="EMBL" id="CP086136">
    <property type="protein sequence ID" value="UEM13775.1"/>
    <property type="molecule type" value="Genomic_DNA"/>
</dbReference>
<feature type="compositionally biased region" description="Basic and acidic residues" evidence="1">
    <location>
        <begin position="20"/>
        <end position="46"/>
    </location>
</feature>
<evidence type="ECO:0000313" key="3">
    <source>
        <dbReference type="Proteomes" id="UP000664702"/>
    </source>
</evidence>
<reference evidence="2 3" key="1">
    <citation type="journal article" date="2022" name="Int. J. Syst. Evol. Microbiol.">
        <title>Strains of Bradyrhizobium barranii sp. nov. associated with legumes native to Canada are symbionts of soybeans and belong to different subspecies (subsp. barranii subsp. nov. and subsp. apii subsp. nov.) and symbiovars (sv. glycinearum and sv. septentrionale).</title>
        <authorList>
            <person name="Bromfield E.S.P."/>
            <person name="Cloutier S."/>
            <person name="Wasai-Hara S."/>
            <person name="Minamisawa K."/>
        </authorList>
    </citation>
    <scope>NUCLEOTIDE SEQUENCE [LARGE SCALE GENOMIC DNA]</scope>
    <source>
        <strain evidence="2 3">144S4</strain>
    </source>
</reference>
<proteinExistence type="predicted"/>
<evidence type="ECO:0000313" key="2">
    <source>
        <dbReference type="EMBL" id="UEM13775.1"/>
    </source>
</evidence>
<dbReference type="RefSeq" id="WP_225004637.1">
    <property type="nucleotide sequence ID" value="NZ_CP086136.1"/>
</dbReference>
<name>A0A9X9Y1I1_9BRAD</name>
<dbReference type="Proteomes" id="UP000664702">
    <property type="component" value="Chromosome"/>
</dbReference>
<gene>
    <name evidence="2" type="ORF">J4G43_005590</name>
</gene>
<feature type="region of interest" description="Disordered" evidence="1">
    <location>
        <begin position="1"/>
        <end position="55"/>
    </location>
</feature>
<protein>
    <submittedName>
        <fullName evidence="2">Uncharacterized protein</fullName>
    </submittedName>
</protein>